<dbReference type="EMBL" id="FQZL01000015">
    <property type="protein sequence ID" value="SHJ27225.1"/>
    <property type="molecule type" value="Genomic_DNA"/>
</dbReference>
<dbReference type="InterPro" id="IPR029061">
    <property type="entry name" value="THDP-binding"/>
</dbReference>
<dbReference type="InterPro" id="IPR051479">
    <property type="entry name" value="PorB-like"/>
</dbReference>
<accession>A0A1M6HYF0</accession>
<dbReference type="STRING" id="1121476.SAMN02745751_02132"/>
<dbReference type="PANTHER" id="PTHR42897">
    <property type="entry name" value="PYRUVATE SYNTHASE SUBUNIT PORB"/>
    <property type="match status" value="1"/>
</dbReference>
<dbReference type="Pfam" id="PF02775">
    <property type="entry name" value="TPP_enzyme_C"/>
    <property type="match status" value="1"/>
</dbReference>
<dbReference type="GO" id="GO:0016491">
    <property type="term" value="F:oxidoreductase activity"/>
    <property type="evidence" value="ECO:0007669"/>
    <property type="project" value="UniProtKB-KW"/>
</dbReference>
<protein>
    <submittedName>
        <fullName evidence="4">Pyruvate ferredoxin oxidoreductase beta subunit</fullName>
    </submittedName>
</protein>
<dbReference type="GO" id="GO:0030976">
    <property type="term" value="F:thiamine pyrophosphate binding"/>
    <property type="evidence" value="ECO:0007669"/>
    <property type="project" value="InterPro"/>
</dbReference>
<name>A0A1M6HYF0_9FIRM</name>
<dbReference type="AlphaFoldDB" id="A0A1M6HYF0"/>
<evidence type="ECO:0000313" key="4">
    <source>
        <dbReference type="EMBL" id="SHJ27225.1"/>
    </source>
</evidence>
<feature type="region of interest" description="Disordered" evidence="2">
    <location>
        <begin position="151"/>
        <end position="170"/>
    </location>
</feature>
<dbReference type="OrthoDB" id="9775140at2"/>
<keyword evidence="5" id="KW-1185">Reference proteome</keyword>
<dbReference type="Proteomes" id="UP000184052">
    <property type="component" value="Unassembled WGS sequence"/>
</dbReference>
<gene>
    <name evidence="4" type="ORF">SAMN02745751_02132</name>
</gene>
<dbReference type="Gene3D" id="3.40.50.970">
    <property type="match status" value="1"/>
</dbReference>
<keyword evidence="1" id="KW-0560">Oxidoreductase</keyword>
<sequence>MAYNLKKELAKPERLAGGHRMCAGCGAPVAVRAVTRALKEEDKAVIGCATGCLEVSTFMYPYTAWKDSFIHNAFENAGATVSGVEAAHKALLRKGKIKDDYKFIAFGGDGGTADIGFQSLSGAMERGHDMVYVCYDNGAYMNTGIQRSSATPQYADTTTTPAGTVSDGKPQGRKDLAAIIANHNIPYVAQTTFIKNFKDMHEKSEKAIYTEGAAFMNVLAPCPRGWRYPAEDLMKMCELAVETCFWPLFEVVNGEWKLNYMPKNKLPIEEFLKPQGRFKHLFKKGNEHLIANIQADIDKRWEQLLVRCGEKSNIKETV</sequence>
<proteinExistence type="predicted"/>
<feature type="domain" description="Thiamine pyrophosphate enzyme TPP-binding" evidence="3">
    <location>
        <begin position="50"/>
        <end position="218"/>
    </location>
</feature>
<reference evidence="4 5" key="1">
    <citation type="submission" date="2016-11" db="EMBL/GenBank/DDBJ databases">
        <authorList>
            <person name="Jaros S."/>
            <person name="Januszkiewicz K."/>
            <person name="Wedrychowicz H."/>
        </authorList>
    </citation>
    <scope>NUCLEOTIDE SEQUENCE [LARGE SCALE GENOMIC DNA]</scope>
    <source>
        <strain evidence="4 5">DSM 17477</strain>
    </source>
</reference>
<keyword evidence="4" id="KW-0670">Pyruvate</keyword>
<evidence type="ECO:0000259" key="3">
    <source>
        <dbReference type="Pfam" id="PF02775"/>
    </source>
</evidence>
<dbReference type="PANTHER" id="PTHR42897:SF2">
    <property type="entry name" value="PYRUVATE SYNTHASE SUBUNIT PORB"/>
    <property type="match status" value="1"/>
</dbReference>
<dbReference type="RefSeq" id="WP_073049569.1">
    <property type="nucleotide sequence ID" value="NZ_FQZL01000015.1"/>
</dbReference>
<dbReference type="CDD" id="cd03376">
    <property type="entry name" value="TPP_PFOR_porB_like"/>
    <property type="match status" value="1"/>
</dbReference>
<evidence type="ECO:0000256" key="1">
    <source>
        <dbReference type="ARBA" id="ARBA00023002"/>
    </source>
</evidence>
<evidence type="ECO:0000313" key="5">
    <source>
        <dbReference type="Proteomes" id="UP000184052"/>
    </source>
</evidence>
<feature type="compositionally biased region" description="Polar residues" evidence="2">
    <location>
        <begin position="151"/>
        <end position="163"/>
    </location>
</feature>
<evidence type="ECO:0000256" key="2">
    <source>
        <dbReference type="SAM" id="MobiDB-lite"/>
    </source>
</evidence>
<organism evidence="4 5">
    <name type="scientific">Dethiosulfatibacter aminovorans DSM 17477</name>
    <dbReference type="NCBI Taxonomy" id="1121476"/>
    <lineage>
        <taxon>Bacteria</taxon>
        <taxon>Bacillati</taxon>
        <taxon>Bacillota</taxon>
        <taxon>Tissierellia</taxon>
        <taxon>Dethiosulfatibacter</taxon>
    </lineage>
</organism>
<dbReference type="SUPFAM" id="SSF52518">
    <property type="entry name" value="Thiamin diphosphate-binding fold (THDP-binding)"/>
    <property type="match status" value="1"/>
</dbReference>
<dbReference type="InterPro" id="IPR011766">
    <property type="entry name" value="TPP_enzyme_TPP-bd"/>
</dbReference>